<protein>
    <submittedName>
        <fullName evidence="3">3-methylitaconate isomerase</fullName>
    </submittedName>
</protein>
<evidence type="ECO:0000256" key="2">
    <source>
        <dbReference type="ARBA" id="ARBA00023235"/>
    </source>
</evidence>
<name>A0ABT1SRX2_9FIRM</name>
<accession>A0ABT1SRX2</accession>
<sequence length="387" mass="41556">MYPGMDMIRCTIMRGGTSKGIFLMAHDLPTNPSQQDDVILQIFGTPDIRQIDGLGGGDLLTSKCAIIGPSSRPDADVDYTFAQVALDKALVNRKGNCGNIAAAVGPFAIHQGLVPVTEPVTTVRIHLTNSHNIVTAEIPVANGEAVVDGELHIDGVPGTGAKIILDWKDGQGAFTGKMLPTGHVSDVIEAGGRNYHVSIFDVGNPLVFVPAGELNLTGLETPKMIESNPEVMALLEEIRGKAAEKIGMVQHWQSSVQESGYVPFIALVSPPAAYETFDGKQVEAKDVDVVSRLLFMQQVHKSYPVTSTVTLAIAAKIPGTVVSQVVRPESKQQQDIRIGHPAGVIPAESMVDIEKDTIVVRKAAMYRTARLIMDGYVYVRQSQLGRT</sequence>
<dbReference type="EMBL" id="JANGEW010000010">
    <property type="protein sequence ID" value="MCQ5342611.1"/>
    <property type="molecule type" value="Genomic_DNA"/>
</dbReference>
<organism evidence="3 4">
    <name type="scientific">Megasphaera massiliensis</name>
    <dbReference type="NCBI Taxonomy" id="1232428"/>
    <lineage>
        <taxon>Bacteria</taxon>
        <taxon>Bacillati</taxon>
        <taxon>Bacillota</taxon>
        <taxon>Negativicutes</taxon>
        <taxon>Veillonellales</taxon>
        <taxon>Veillonellaceae</taxon>
        <taxon>Megasphaera</taxon>
    </lineage>
</organism>
<comment type="similarity">
    <text evidence="1">Belongs to the PrpF family.</text>
</comment>
<dbReference type="PANTHER" id="PTHR43709:SF2">
    <property type="entry name" value="DUF453 DOMAIN PROTEIN (AFU_ORTHOLOGUE AFUA_6G00360)"/>
    <property type="match status" value="1"/>
</dbReference>
<comment type="caution">
    <text evidence="3">The sequence shown here is derived from an EMBL/GenBank/DDBJ whole genome shotgun (WGS) entry which is preliminary data.</text>
</comment>
<gene>
    <name evidence="3" type="ORF">NE675_06135</name>
</gene>
<evidence type="ECO:0000256" key="1">
    <source>
        <dbReference type="ARBA" id="ARBA00007673"/>
    </source>
</evidence>
<keyword evidence="2 3" id="KW-0413">Isomerase</keyword>
<dbReference type="RefSeq" id="WP_062412647.1">
    <property type="nucleotide sequence ID" value="NZ_JAJCIO010000008.1"/>
</dbReference>
<dbReference type="Proteomes" id="UP001206692">
    <property type="component" value="Unassembled WGS sequence"/>
</dbReference>
<evidence type="ECO:0000313" key="3">
    <source>
        <dbReference type="EMBL" id="MCQ5342611.1"/>
    </source>
</evidence>
<dbReference type="SUPFAM" id="SSF54506">
    <property type="entry name" value="Diaminopimelate epimerase-like"/>
    <property type="match status" value="2"/>
</dbReference>
<dbReference type="InterPro" id="IPR007400">
    <property type="entry name" value="PrpF-like"/>
</dbReference>
<dbReference type="Pfam" id="PF04303">
    <property type="entry name" value="PrpF"/>
    <property type="match status" value="1"/>
</dbReference>
<dbReference type="GO" id="GO:0016853">
    <property type="term" value="F:isomerase activity"/>
    <property type="evidence" value="ECO:0007669"/>
    <property type="project" value="UniProtKB-KW"/>
</dbReference>
<dbReference type="PANTHER" id="PTHR43709">
    <property type="entry name" value="ACONITATE ISOMERASE-RELATED"/>
    <property type="match status" value="1"/>
</dbReference>
<evidence type="ECO:0000313" key="4">
    <source>
        <dbReference type="Proteomes" id="UP001206692"/>
    </source>
</evidence>
<proteinExistence type="inferred from homology"/>
<keyword evidence="4" id="KW-1185">Reference proteome</keyword>
<reference evidence="3 4" key="1">
    <citation type="submission" date="2022-06" db="EMBL/GenBank/DDBJ databases">
        <title>Isolation of gut microbiota from human fecal samples.</title>
        <authorList>
            <person name="Pamer E.G."/>
            <person name="Barat B."/>
            <person name="Waligurski E."/>
            <person name="Medina S."/>
            <person name="Paddock L."/>
            <person name="Mostad J."/>
        </authorList>
    </citation>
    <scope>NUCLEOTIDE SEQUENCE [LARGE SCALE GENOMIC DNA]</scope>
    <source>
        <strain evidence="3 4">DFI.1.1</strain>
    </source>
</reference>
<dbReference type="Gene3D" id="3.10.310.10">
    <property type="entry name" value="Diaminopimelate Epimerase, Chain A, domain 1"/>
    <property type="match status" value="2"/>
</dbReference>